<dbReference type="PROSITE" id="PS50835">
    <property type="entry name" value="IG_LIKE"/>
    <property type="match status" value="1"/>
</dbReference>
<keyword evidence="8" id="KW-0675">Receptor</keyword>
<dbReference type="GeneID" id="114433007"/>
<dbReference type="InterPro" id="IPR007110">
    <property type="entry name" value="Ig-like_dom"/>
</dbReference>
<dbReference type="GO" id="GO:0006955">
    <property type="term" value="P:immune response"/>
    <property type="evidence" value="ECO:0007669"/>
    <property type="project" value="TreeGrafter"/>
</dbReference>
<dbReference type="PANTHER" id="PTHR25466">
    <property type="entry name" value="T-LYMPHOCYTE ACTIVATION ANTIGEN"/>
    <property type="match status" value="1"/>
</dbReference>
<reference evidence="15" key="1">
    <citation type="submission" date="2025-08" db="UniProtKB">
        <authorList>
            <consortium name="RefSeq"/>
        </authorList>
    </citation>
    <scope>IDENTIFICATION</scope>
</reference>
<name>A0A6P7I9L9_9TELE</name>
<evidence type="ECO:0000256" key="7">
    <source>
        <dbReference type="ARBA" id="ARBA00023157"/>
    </source>
</evidence>
<dbReference type="Gene3D" id="2.60.40.10">
    <property type="entry name" value="Immunoglobulins"/>
    <property type="match status" value="1"/>
</dbReference>
<evidence type="ECO:0000256" key="1">
    <source>
        <dbReference type="ARBA" id="ARBA00004251"/>
    </source>
</evidence>
<keyword evidence="10" id="KW-0393">Immunoglobulin domain</keyword>
<evidence type="ECO:0000256" key="8">
    <source>
        <dbReference type="ARBA" id="ARBA00023170"/>
    </source>
</evidence>
<dbReference type="GO" id="GO:0042130">
    <property type="term" value="P:negative regulation of T cell proliferation"/>
    <property type="evidence" value="ECO:0007669"/>
    <property type="project" value="TreeGrafter"/>
</dbReference>
<sequence length="214" mass="23586">MFSQHPDIMKSPPVFLLLGVPVLLGVSAAVPQPSVVEVYEEEESVLLPCQGQGPVLSGAAVVWNRKNFQNPSVHIRLSISDDLSEQNQRYRGRTSMRPDALQTGDFSLTLRNPTLTDSGTYTCTTHSAGRILNQTVVELRVRSPPLPPEFCVLTFRLLLHLIVFCPYCISASLMMSIYCSRRTASDAAVSMETAQHVSGEQAGERDAVVTEYNF</sequence>
<organism evidence="14 15">
    <name type="scientific">Parambassis ranga</name>
    <name type="common">Indian glassy fish</name>
    <dbReference type="NCBI Taxonomy" id="210632"/>
    <lineage>
        <taxon>Eukaryota</taxon>
        <taxon>Metazoa</taxon>
        <taxon>Chordata</taxon>
        <taxon>Craniata</taxon>
        <taxon>Vertebrata</taxon>
        <taxon>Euteleostomi</taxon>
        <taxon>Actinopterygii</taxon>
        <taxon>Neopterygii</taxon>
        <taxon>Teleostei</taxon>
        <taxon>Neoteleostei</taxon>
        <taxon>Acanthomorphata</taxon>
        <taxon>Ovalentaria</taxon>
        <taxon>Ambassidae</taxon>
        <taxon>Parambassis</taxon>
    </lineage>
</organism>
<evidence type="ECO:0000256" key="5">
    <source>
        <dbReference type="ARBA" id="ARBA00022989"/>
    </source>
</evidence>
<evidence type="ECO:0000259" key="13">
    <source>
        <dbReference type="PROSITE" id="PS50835"/>
    </source>
</evidence>
<dbReference type="SMART" id="SM00409">
    <property type="entry name" value="IG"/>
    <property type="match status" value="1"/>
</dbReference>
<dbReference type="GO" id="GO:0042102">
    <property type="term" value="P:positive regulation of T cell proliferation"/>
    <property type="evidence" value="ECO:0007669"/>
    <property type="project" value="TreeGrafter"/>
</dbReference>
<keyword evidence="4 12" id="KW-0732">Signal</keyword>
<dbReference type="OrthoDB" id="8962537at2759"/>
<keyword evidence="9" id="KW-0325">Glycoprotein</keyword>
<dbReference type="GO" id="GO:0071222">
    <property type="term" value="P:cellular response to lipopolysaccharide"/>
    <property type="evidence" value="ECO:0007669"/>
    <property type="project" value="TreeGrafter"/>
</dbReference>
<dbReference type="PANTHER" id="PTHR25466:SF14">
    <property type="entry name" value="BUTYROPHILIN SUBFAMILY 2 MEMBER A2-LIKE-RELATED"/>
    <property type="match status" value="1"/>
</dbReference>
<accession>A0A6P7I9L9</accession>
<keyword evidence="5 11" id="KW-1133">Transmembrane helix</keyword>
<dbReference type="AlphaFoldDB" id="A0A6P7I9L9"/>
<dbReference type="Pfam" id="PF07686">
    <property type="entry name" value="V-set"/>
    <property type="match status" value="1"/>
</dbReference>
<protein>
    <submittedName>
        <fullName evidence="15">Butyrophilin-like protein 2 isoform X1</fullName>
    </submittedName>
</protein>
<feature type="signal peptide" evidence="12">
    <location>
        <begin position="1"/>
        <end position="28"/>
    </location>
</feature>
<evidence type="ECO:0000256" key="6">
    <source>
        <dbReference type="ARBA" id="ARBA00023136"/>
    </source>
</evidence>
<evidence type="ECO:0000256" key="4">
    <source>
        <dbReference type="ARBA" id="ARBA00022729"/>
    </source>
</evidence>
<dbReference type="InterPro" id="IPR013783">
    <property type="entry name" value="Ig-like_fold"/>
</dbReference>
<keyword evidence="14" id="KW-1185">Reference proteome</keyword>
<evidence type="ECO:0000256" key="9">
    <source>
        <dbReference type="ARBA" id="ARBA00023180"/>
    </source>
</evidence>
<comment type="subcellular location">
    <subcellularLocation>
        <location evidence="1">Cell membrane</location>
        <topology evidence="1">Single-pass type I membrane protein</topology>
    </subcellularLocation>
</comment>
<dbReference type="GO" id="GO:0009897">
    <property type="term" value="C:external side of plasma membrane"/>
    <property type="evidence" value="ECO:0007669"/>
    <property type="project" value="TreeGrafter"/>
</dbReference>
<dbReference type="SUPFAM" id="SSF48726">
    <property type="entry name" value="Immunoglobulin"/>
    <property type="match status" value="1"/>
</dbReference>
<keyword evidence="3 11" id="KW-0812">Transmembrane</keyword>
<dbReference type="InterPro" id="IPR013106">
    <property type="entry name" value="Ig_V-set"/>
</dbReference>
<feature type="chain" id="PRO_5028445477" evidence="12">
    <location>
        <begin position="29"/>
        <end position="214"/>
    </location>
</feature>
<dbReference type="RefSeq" id="XP_028257019.1">
    <property type="nucleotide sequence ID" value="XM_028401218.1"/>
</dbReference>
<evidence type="ECO:0000256" key="11">
    <source>
        <dbReference type="SAM" id="Phobius"/>
    </source>
</evidence>
<dbReference type="InterPro" id="IPR036179">
    <property type="entry name" value="Ig-like_dom_sf"/>
</dbReference>
<keyword evidence="7" id="KW-1015">Disulfide bond</keyword>
<evidence type="ECO:0000256" key="10">
    <source>
        <dbReference type="ARBA" id="ARBA00023319"/>
    </source>
</evidence>
<feature type="domain" description="Ig-like" evidence="13">
    <location>
        <begin position="31"/>
        <end position="137"/>
    </location>
</feature>
<dbReference type="InterPro" id="IPR003599">
    <property type="entry name" value="Ig_sub"/>
</dbReference>
<feature type="transmembrane region" description="Helical" evidence="11">
    <location>
        <begin position="157"/>
        <end position="178"/>
    </location>
</feature>
<evidence type="ECO:0000256" key="3">
    <source>
        <dbReference type="ARBA" id="ARBA00022692"/>
    </source>
</evidence>
<evidence type="ECO:0000313" key="14">
    <source>
        <dbReference type="Proteomes" id="UP000515145"/>
    </source>
</evidence>
<dbReference type="SMART" id="SM00406">
    <property type="entry name" value="IGv"/>
    <property type="match status" value="1"/>
</dbReference>
<gene>
    <name evidence="15" type="primary">LOC114433007</name>
</gene>
<evidence type="ECO:0000256" key="12">
    <source>
        <dbReference type="SAM" id="SignalP"/>
    </source>
</evidence>
<evidence type="ECO:0000256" key="2">
    <source>
        <dbReference type="ARBA" id="ARBA00022475"/>
    </source>
</evidence>
<dbReference type="Proteomes" id="UP000515145">
    <property type="component" value="Chromosome 3"/>
</dbReference>
<keyword evidence="6 11" id="KW-0472">Membrane</keyword>
<evidence type="ECO:0000313" key="15">
    <source>
        <dbReference type="RefSeq" id="XP_028257019.1"/>
    </source>
</evidence>
<keyword evidence="2" id="KW-1003">Cell membrane</keyword>
<dbReference type="GO" id="GO:0007166">
    <property type="term" value="P:cell surface receptor signaling pathway"/>
    <property type="evidence" value="ECO:0007669"/>
    <property type="project" value="TreeGrafter"/>
</dbReference>
<proteinExistence type="predicted"/>
<dbReference type="InterPro" id="IPR051713">
    <property type="entry name" value="T-cell_Activation_Regulation"/>
</dbReference>
<dbReference type="GO" id="GO:0031295">
    <property type="term" value="P:T cell costimulation"/>
    <property type="evidence" value="ECO:0007669"/>
    <property type="project" value="TreeGrafter"/>
</dbReference>
<dbReference type="InParanoid" id="A0A6P7I9L9"/>